<name>A0A1G1YXI2_9BACT</name>
<comment type="caution">
    <text evidence="3">The sequence shown here is derived from an EMBL/GenBank/DDBJ whole genome shotgun (WGS) entry which is preliminary data.</text>
</comment>
<dbReference type="EMBL" id="MHIS01000014">
    <property type="protein sequence ID" value="OGY56506.1"/>
    <property type="molecule type" value="Genomic_DNA"/>
</dbReference>
<keyword evidence="1" id="KW-0472">Membrane</keyword>
<protein>
    <recommendedName>
        <fullName evidence="5">Transglycosylase SLT domain-containing protein</fullName>
    </recommendedName>
</protein>
<dbReference type="AlphaFoldDB" id="A0A1G1YXI2"/>
<evidence type="ECO:0000256" key="2">
    <source>
        <dbReference type="SAM" id="SignalP"/>
    </source>
</evidence>
<evidence type="ECO:0000313" key="4">
    <source>
        <dbReference type="Proteomes" id="UP000178179"/>
    </source>
</evidence>
<keyword evidence="1" id="KW-0812">Transmembrane</keyword>
<organism evidence="3 4">
    <name type="scientific">Candidatus Colwellbacteria bacterium GWA2_46_10</name>
    <dbReference type="NCBI Taxonomy" id="1797684"/>
    <lineage>
        <taxon>Bacteria</taxon>
        <taxon>Candidatus Colwelliibacteriota</taxon>
    </lineage>
</organism>
<feature type="signal peptide" evidence="2">
    <location>
        <begin position="1"/>
        <end position="24"/>
    </location>
</feature>
<feature type="chain" id="PRO_5009581686" description="Transglycosylase SLT domain-containing protein" evidence="2">
    <location>
        <begin position="25"/>
        <end position="300"/>
    </location>
</feature>
<feature type="transmembrane region" description="Helical" evidence="1">
    <location>
        <begin position="88"/>
        <end position="105"/>
    </location>
</feature>
<accession>A0A1G1YXI2</accession>
<dbReference type="Proteomes" id="UP000178179">
    <property type="component" value="Unassembled WGS sequence"/>
</dbReference>
<proteinExistence type="predicted"/>
<evidence type="ECO:0000313" key="3">
    <source>
        <dbReference type="EMBL" id="OGY56506.1"/>
    </source>
</evidence>
<reference evidence="3 4" key="1">
    <citation type="journal article" date="2016" name="Nat. Commun.">
        <title>Thousands of microbial genomes shed light on interconnected biogeochemical processes in an aquifer system.</title>
        <authorList>
            <person name="Anantharaman K."/>
            <person name="Brown C.T."/>
            <person name="Hug L.A."/>
            <person name="Sharon I."/>
            <person name="Castelle C.J."/>
            <person name="Probst A.J."/>
            <person name="Thomas B.C."/>
            <person name="Singh A."/>
            <person name="Wilkins M.J."/>
            <person name="Karaoz U."/>
            <person name="Brodie E.L."/>
            <person name="Williams K.H."/>
            <person name="Hubbard S.S."/>
            <person name="Banfield J.F."/>
        </authorList>
    </citation>
    <scope>NUCLEOTIDE SEQUENCE [LARGE SCALE GENOMIC DNA]</scope>
</reference>
<dbReference type="Pfam" id="PF18895">
    <property type="entry name" value="T4SS_pilin"/>
    <property type="match status" value="1"/>
</dbReference>
<gene>
    <name evidence="3" type="ORF">A2119_00245</name>
</gene>
<evidence type="ECO:0000256" key="1">
    <source>
        <dbReference type="SAM" id="Phobius"/>
    </source>
</evidence>
<dbReference type="InterPro" id="IPR043993">
    <property type="entry name" value="T4SS_pilin"/>
</dbReference>
<keyword evidence="2" id="KW-0732">Signal</keyword>
<keyword evidence="1" id="KW-1133">Transmembrane helix</keyword>
<evidence type="ECO:0008006" key="5">
    <source>
        <dbReference type="Google" id="ProtNLM"/>
    </source>
</evidence>
<feature type="transmembrane region" description="Helical" evidence="1">
    <location>
        <begin position="48"/>
        <end position="68"/>
    </location>
</feature>
<sequence length="300" mass="32655">MMFKKIILATATFIIIFLVHPVSAATTITSTEPIPLGLAQRVSNTYTWALGIGGMVALGIIIFGGVLYSASGGNPGRIEEAKKWIQHALFGLALLLSSYLLLNFINPDLTSLEEVFLDPNPRVEGPTLERLPGAGNSSLFAALPITEDCGGFYNARNALKGNFGDPRCEYASAISGDSTGGTQGRTAFVGMLRNVVRSEVERIGYCDANVDYVTTVMVDQVAGCETNWSYNSNSYNPRSTSGLGAYGLFQMNPSSANRPYDQGDVPWREQVANAIKRYDQYSPSYWACWNRLNISKLVEC</sequence>